<comment type="subcellular location">
    <subcellularLocation>
        <location evidence="1">Nucleus</location>
    </subcellularLocation>
</comment>
<dbReference type="EMBL" id="BDSP01000219">
    <property type="protein sequence ID" value="GAX25125.1"/>
    <property type="molecule type" value="Genomic_DNA"/>
</dbReference>
<dbReference type="InterPro" id="IPR009332">
    <property type="entry name" value="Med22"/>
</dbReference>
<accession>A0A1Z5KG71</accession>
<gene>
    <name evidence="6" type="ORF">FisN_10Lu352</name>
</gene>
<feature type="region of interest" description="Disordered" evidence="5">
    <location>
        <begin position="37"/>
        <end position="67"/>
    </location>
</feature>
<evidence type="ECO:0000313" key="7">
    <source>
        <dbReference type="Proteomes" id="UP000198406"/>
    </source>
</evidence>
<dbReference type="AlphaFoldDB" id="A0A1Z5KG71"/>
<reference evidence="6 7" key="1">
    <citation type="journal article" date="2015" name="Plant Cell">
        <title>Oil accumulation by the oleaginous diatom Fistulifera solaris as revealed by the genome and transcriptome.</title>
        <authorList>
            <person name="Tanaka T."/>
            <person name="Maeda Y."/>
            <person name="Veluchamy A."/>
            <person name="Tanaka M."/>
            <person name="Abida H."/>
            <person name="Marechal E."/>
            <person name="Bowler C."/>
            <person name="Muto M."/>
            <person name="Sunaga Y."/>
            <person name="Tanaka M."/>
            <person name="Yoshino T."/>
            <person name="Taniguchi T."/>
            <person name="Fukuda Y."/>
            <person name="Nemoto M."/>
            <person name="Matsumoto M."/>
            <person name="Wong P.S."/>
            <person name="Aburatani S."/>
            <person name="Fujibuchi W."/>
        </authorList>
    </citation>
    <scope>NUCLEOTIDE SEQUENCE [LARGE SCALE GENOMIC DNA]</scope>
    <source>
        <strain evidence="6 7">JPCC DA0580</strain>
    </source>
</reference>
<keyword evidence="4" id="KW-0539">Nucleus</keyword>
<evidence type="ECO:0000256" key="3">
    <source>
        <dbReference type="ARBA" id="ARBA00023163"/>
    </source>
</evidence>
<protein>
    <submittedName>
        <fullName evidence="6">Uncharacterized protein</fullName>
    </submittedName>
</protein>
<sequence>MERIEKDATPAEEWEQSLNATCNRLSNQYLNLLKAAAAAPSTQQHDPRAGGGHMTSLQDPPPPPLAANIAQSQVQCRAATENICVAASHLLGLIRTLRLSLLLMDRETIEAEEELQVIQAQALTKKARLEAAEIEKDWLELRHKKLHHTD</sequence>
<dbReference type="GO" id="GO:0006357">
    <property type="term" value="P:regulation of transcription by RNA polymerase II"/>
    <property type="evidence" value="ECO:0007669"/>
    <property type="project" value="InterPro"/>
</dbReference>
<evidence type="ECO:0000313" key="6">
    <source>
        <dbReference type="EMBL" id="GAX25125.1"/>
    </source>
</evidence>
<dbReference type="GO" id="GO:0016592">
    <property type="term" value="C:mediator complex"/>
    <property type="evidence" value="ECO:0007669"/>
    <property type="project" value="InterPro"/>
</dbReference>
<evidence type="ECO:0000256" key="1">
    <source>
        <dbReference type="ARBA" id="ARBA00004123"/>
    </source>
</evidence>
<proteinExistence type="predicted"/>
<keyword evidence="7" id="KW-1185">Reference proteome</keyword>
<keyword evidence="3" id="KW-0804">Transcription</keyword>
<evidence type="ECO:0000256" key="2">
    <source>
        <dbReference type="ARBA" id="ARBA00023015"/>
    </source>
</evidence>
<evidence type="ECO:0000256" key="4">
    <source>
        <dbReference type="ARBA" id="ARBA00023242"/>
    </source>
</evidence>
<dbReference type="InParanoid" id="A0A1Z5KG71"/>
<evidence type="ECO:0000256" key="5">
    <source>
        <dbReference type="SAM" id="MobiDB-lite"/>
    </source>
</evidence>
<comment type="caution">
    <text evidence="6">The sequence shown here is derived from an EMBL/GenBank/DDBJ whole genome shotgun (WGS) entry which is preliminary data.</text>
</comment>
<dbReference type="Proteomes" id="UP000198406">
    <property type="component" value="Unassembled WGS sequence"/>
</dbReference>
<dbReference type="GO" id="GO:0003712">
    <property type="term" value="F:transcription coregulator activity"/>
    <property type="evidence" value="ECO:0007669"/>
    <property type="project" value="InterPro"/>
</dbReference>
<name>A0A1Z5KG71_FISSO</name>
<dbReference type="OrthoDB" id="44785at2759"/>
<organism evidence="6 7">
    <name type="scientific">Fistulifera solaris</name>
    <name type="common">Oleaginous diatom</name>
    <dbReference type="NCBI Taxonomy" id="1519565"/>
    <lineage>
        <taxon>Eukaryota</taxon>
        <taxon>Sar</taxon>
        <taxon>Stramenopiles</taxon>
        <taxon>Ochrophyta</taxon>
        <taxon>Bacillariophyta</taxon>
        <taxon>Bacillariophyceae</taxon>
        <taxon>Bacillariophycidae</taxon>
        <taxon>Naviculales</taxon>
        <taxon>Naviculaceae</taxon>
        <taxon>Fistulifera</taxon>
    </lineage>
</organism>
<dbReference type="Pfam" id="PF06179">
    <property type="entry name" value="Med22"/>
    <property type="match status" value="1"/>
</dbReference>
<keyword evidence="2" id="KW-0805">Transcription regulation</keyword>